<proteinExistence type="inferred from homology"/>
<comment type="caution">
    <text evidence="7">The sequence shown here is derived from an EMBL/GenBank/DDBJ whole genome shotgun (WGS) entry which is preliminary data.</text>
</comment>
<dbReference type="OrthoDB" id="8421419at2"/>
<dbReference type="InterPro" id="IPR035236">
    <property type="entry name" value="ProQ_C"/>
</dbReference>
<evidence type="ECO:0000256" key="5">
    <source>
        <dbReference type="SAM" id="MobiDB-lite"/>
    </source>
</evidence>
<dbReference type="InterPro" id="IPR023529">
    <property type="entry name" value="ProQ"/>
</dbReference>
<comment type="similarity">
    <text evidence="4">Belongs to the ProQ family.</text>
</comment>
<dbReference type="InterPro" id="IPR016103">
    <property type="entry name" value="ProQ/FinO"/>
</dbReference>
<evidence type="ECO:0000313" key="10">
    <source>
        <dbReference type="Proteomes" id="UP000287865"/>
    </source>
</evidence>
<keyword evidence="10" id="KW-1185">Reference proteome</keyword>
<feature type="region of interest" description="Disordered" evidence="5">
    <location>
        <begin position="100"/>
        <end position="176"/>
    </location>
</feature>
<dbReference type="Proteomes" id="UP000287865">
    <property type="component" value="Unassembled WGS sequence"/>
</dbReference>
<feature type="domain" description="ProQ/FinO" evidence="6">
    <location>
        <begin position="8"/>
        <end position="122"/>
    </location>
</feature>
<dbReference type="GO" id="GO:0010608">
    <property type="term" value="P:post-transcriptional regulation of gene expression"/>
    <property type="evidence" value="ECO:0007669"/>
    <property type="project" value="InterPro"/>
</dbReference>
<evidence type="ECO:0000259" key="6">
    <source>
        <dbReference type="SMART" id="SM00945"/>
    </source>
</evidence>
<dbReference type="InterPro" id="IPR036442">
    <property type="entry name" value="ProQ/FinO_sf"/>
</dbReference>
<reference evidence="8 10" key="1">
    <citation type="journal article" date="2018" name="Front. Microbiol.">
        <title>Genome-Based Analysis Reveals the Taxonomy and Diversity of the Family Idiomarinaceae.</title>
        <authorList>
            <person name="Liu Y."/>
            <person name="Lai Q."/>
            <person name="Shao Z."/>
        </authorList>
    </citation>
    <scope>NUCLEOTIDE SEQUENCE [LARGE SCALE GENOMIC DNA]</scope>
    <source>
        <strain evidence="8 10">CF12-14</strain>
    </source>
</reference>
<comment type="subcellular location">
    <subcellularLocation>
        <location evidence="4">Cytoplasm</location>
    </subcellularLocation>
</comment>
<dbReference type="RefSeq" id="WP_111569036.1">
    <property type="nucleotide sequence ID" value="NZ_PIPK01000004.1"/>
</dbReference>
<feature type="compositionally biased region" description="Basic and acidic residues" evidence="5">
    <location>
        <begin position="100"/>
        <end position="135"/>
    </location>
</feature>
<dbReference type="GO" id="GO:0033592">
    <property type="term" value="F:RNA strand annealing activity"/>
    <property type="evidence" value="ECO:0007669"/>
    <property type="project" value="UniProtKB-UniRule"/>
</dbReference>
<accession>A0A327WZG5</accession>
<evidence type="ECO:0000256" key="1">
    <source>
        <dbReference type="ARBA" id="ARBA00022490"/>
    </source>
</evidence>
<dbReference type="HAMAP" id="MF_00749">
    <property type="entry name" value="ProQ"/>
    <property type="match status" value="1"/>
</dbReference>
<evidence type="ECO:0000256" key="4">
    <source>
        <dbReference type="HAMAP-Rule" id="MF_00749"/>
    </source>
</evidence>
<evidence type="ECO:0000313" key="8">
    <source>
        <dbReference type="EMBL" id="RUO25090.1"/>
    </source>
</evidence>
<dbReference type="PANTHER" id="PTHR38106:SF1">
    <property type="entry name" value="RNA CHAPERONE PROQ"/>
    <property type="match status" value="1"/>
</dbReference>
<keyword evidence="3 4" id="KW-0143">Chaperone</keyword>
<dbReference type="SMART" id="SM00945">
    <property type="entry name" value="ProQ"/>
    <property type="match status" value="1"/>
</dbReference>
<keyword evidence="1 4" id="KW-0963">Cytoplasm</keyword>
<evidence type="ECO:0000256" key="3">
    <source>
        <dbReference type="ARBA" id="ARBA00023186"/>
    </source>
</evidence>
<comment type="function">
    <text evidence="4">RNA chaperone with significant RNA binding, RNA strand exchange and RNA duplexing activities.</text>
</comment>
<dbReference type="Gene3D" id="1.10.1710.10">
    <property type="entry name" value="ProQ/FinO domain"/>
    <property type="match status" value="1"/>
</dbReference>
<dbReference type="Proteomes" id="UP000249203">
    <property type="component" value="Unassembled WGS sequence"/>
</dbReference>
<name>A0A327WZG5_9GAMM</name>
<dbReference type="EMBL" id="QLMD01000004">
    <property type="protein sequence ID" value="RAJ98947.1"/>
    <property type="molecule type" value="Genomic_DNA"/>
</dbReference>
<dbReference type="SUPFAM" id="SSF48657">
    <property type="entry name" value="FinO-like"/>
    <property type="match status" value="1"/>
</dbReference>
<dbReference type="PANTHER" id="PTHR38106">
    <property type="entry name" value="RNA CHAPERONE PROQ"/>
    <property type="match status" value="1"/>
</dbReference>
<gene>
    <name evidence="4" type="primary">proQ</name>
    <name evidence="7" type="ORF">B0I24_104151</name>
    <name evidence="8" type="ORF">CWE07_06325</name>
</gene>
<protein>
    <recommendedName>
        <fullName evidence="4">RNA chaperone ProQ</fullName>
    </recommendedName>
</protein>
<dbReference type="GO" id="GO:0005829">
    <property type="term" value="C:cytosol"/>
    <property type="evidence" value="ECO:0007669"/>
    <property type="project" value="TreeGrafter"/>
</dbReference>
<dbReference type="GO" id="GO:0034057">
    <property type="term" value="F:RNA strand-exchange activity"/>
    <property type="evidence" value="ECO:0007669"/>
    <property type="project" value="UniProtKB-UniRule"/>
</dbReference>
<sequence length="228" mass="24811">MENQQNIEKLSTSKAVIAYLAEQFPACFSVEGEAKPLKIGIFDDLASRLADDPQVSKTRLRGALRQYTNSWRYLRCVTLGAHRVDLDGAEAGIVEEDHAQHAAETLAESKAKANEKRKLQAKDKPKQQDKAERPRRSNAKANASAKRNQAQRVGKSTATKAPKAEAKPELKLEQLSNSGVEVGQSVHVKLGQSPVAGTVTAVEKADIQVQLVSGITVKVKAENLYTEA</sequence>
<evidence type="ECO:0000313" key="7">
    <source>
        <dbReference type="EMBL" id="RAJ98947.1"/>
    </source>
</evidence>
<feature type="compositionally biased region" description="Basic and acidic residues" evidence="5">
    <location>
        <begin position="162"/>
        <end position="172"/>
    </location>
</feature>
<organism evidence="7 9">
    <name type="scientific">Aliidiomarina maris</name>
    <dbReference type="NCBI Taxonomy" id="531312"/>
    <lineage>
        <taxon>Bacteria</taxon>
        <taxon>Pseudomonadati</taxon>
        <taxon>Pseudomonadota</taxon>
        <taxon>Gammaproteobacteria</taxon>
        <taxon>Alteromonadales</taxon>
        <taxon>Idiomarinaceae</taxon>
        <taxon>Aliidiomarina</taxon>
    </lineage>
</organism>
<dbReference type="EMBL" id="PIPK01000004">
    <property type="protein sequence ID" value="RUO25090.1"/>
    <property type="molecule type" value="Genomic_DNA"/>
</dbReference>
<evidence type="ECO:0000313" key="9">
    <source>
        <dbReference type="Proteomes" id="UP000249203"/>
    </source>
</evidence>
<evidence type="ECO:0000256" key="2">
    <source>
        <dbReference type="ARBA" id="ARBA00022884"/>
    </source>
</evidence>
<feature type="compositionally biased region" description="Low complexity" evidence="5">
    <location>
        <begin position="139"/>
        <end position="161"/>
    </location>
</feature>
<reference evidence="7 9" key="2">
    <citation type="submission" date="2018-06" db="EMBL/GenBank/DDBJ databases">
        <title>Genomic Encyclopedia of Type Strains, Phase III (KMG-III): the genomes of soil and plant-associated and newly described type strains.</title>
        <authorList>
            <person name="Whitman W."/>
        </authorList>
    </citation>
    <scope>NUCLEOTIDE SEQUENCE [LARGE SCALE GENOMIC DNA]</scope>
    <source>
        <strain evidence="7 9">CGMCC 1.15366</strain>
    </source>
</reference>
<dbReference type="Pfam" id="PF17516">
    <property type="entry name" value="ProQ_C"/>
    <property type="match status" value="1"/>
</dbReference>
<keyword evidence="2 4" id="KW-0694">RNA-binding</keyword>
<dbReference type="NCBIfam" id="NF003434">
    <property type="entry name" value="PRK04950.1"/>
    <property type="match status" value="1"/>
</dbReference>
<dbReference type="AlphaFoldDB" id="A0A327WZG5"/>
<dbReference type="Pfam" id="PF04352">
    <property type="entry name" value="ProQ"/>
    <property type="match status" value="1"/>
</dbReference>